<feature type="compositionally biased region" description="Polar residues" evidence="2">
    <location>
        <begin position="1"/>
        <end position="24"/>
    </location>
</feature>
<organism evidence="3 4">
    <name type="scientific">Acropora cervicornis</name>
    <name type="common">Staghorn coral</name>
    <dbReference type="NCBI Taxonomy" id="6130"/>
    <lineage>
        <taxon>Eukaryota</taxon>
        <taxon>Metazoa</taxon>
        <taxon>Cnidaria</taxon>
        <taxon>Anthozoa</taxon>
        <taxon>Hexacorallia</taxon>
        <taxon>Scleractinia</taxon>
        <taxon>Astrocoeniina</taxon>
        <taxon>Acroporidae</taxon>
        <taxon>Acropora</taxon>
    </lineage>
</organism>
<feature type="coiled-coil region" evidence="1">
    <location>
        <begin position="51"/>
        <end position="92"/>
    </location>
</feature>
<dbReference type="AlphaFoldDB" id="A0AAD9PTC3"/>
<feature type="compositionally biased region" description="Low complexity" evidence="2">
    <location>
        <begin position="31"/>
        <end position="42"/>
    </location>
</feature>
<gene>
    <name evidence="3" type="ORF">P5673_031027</name>
</gene>
<name>A0AAD9PTC3_ACRCE</name>
<keyword evidence="4" id="KW-1185">Reference proteome</keyword>
<evidence type="ECO:0000256" key="2">
    <source>
        <dbReference type="SAM" id="MobiDB-lite"/>
    </source>
</evidence>
<dbReference type="EMBL" id="JARQWQ010000140">
    <property type="protein sequence ID" value="KAK2548682.1"/>
    <property type="molecule type" value="Genomic_DNA"/>
</dbReference>
<sequence length="399" mass="45802">MKKTPLSSQPGITTPSCQKTSRQNVVKDMTSSSRSVSGLSQSTLQMPHSLVSIKDRQLKKCHQELEQLRKENSELQAELLFIKSLYKQLIEETSAEKFDERRVTFLKSQILLQSSALQARRDVFLEVENKLLNLKEALRGLYESESSSSYLTVSREVVQDLEYKVEVLRLDLYKSKEKADCKDLGLPVIFMEDFLRQPKHADDQPVTLLDCCSGGVQHLNLKHVSRLESKLCKLYKNMICLKETLQNQSTSKASAVLTSSHIAQPIKERLLSHVMVVSDMLQDCSQDLLYLSLLYPAAPWPPLKKVVQEDLTEENIMSHMPDMSRKKMQEVRSVVQVVMKSISYLKHMLSLQIKILKEELSFHQQVYECQVDYVESLLSAVRQVNLQNKKIKSSLFYTK</sequence>
<evidence type="ECO:0000256" key="1">
    <source>
        <dbReference type="SAM" id="Coils"/>
    </source>
</evidence>
<evidence type="ECO:0000313" key="3">
    <source>
        <dbReference type="EMBL" id="KAK2548682.1"/>
    </source>
</evidence>
<accession>A0AAD9PTC3</accession>
<keyword evidence="1" id="KW-0175">Coiled coil</keyword>
<comment type="caution">
    <text evidence="3">The sequence shown here is derived from an EMBL/GenBank/DDBJ whole genome shotgun (WGS) entry which is preliminary data.</text>
</comment>
<reference evidence="3" key="1">
    <citation type="journal article" date="2023" name="G3 (Bethesda)">
        <title>Whole genome assembly and annotation of the endangered Caribbean coral Acropora cervicornis.</title>
        <authorList>
            <person name="Selwyn J.D."/>
            <person name="Vollmer S.V."/>
        </authorList>
    </citation>
    <scope>NUCLEOTIDE SEQUENCE</scope>
    <source>
        <strain evidence="3">K2</strain>
    </source>
</reference>
<proteinExistence type="predicted"/>
<protein>
    <submittedName>
        <fullName evidence="3">Uncharacterized protein</fullName>
    </submittedName>
</protein>
<evidence type="ECO:0000313" key="4">
    <source>
        <dbReference type="Proteomes" id="UP001249851"/>
    </source>
</evidence>
<dbReference type="Proteomes" id="UP001249851">
    <property type="component" value="Unassembled WGS sequence"/>
</dbReference>
<reference evidence="3" key="2">
    <citation type="journal article" date="2023" name="Science">
        <title>Genomic signatures of disease resistance in endangered staghorn corals.</title>
        <authorList>
            <person name="Vollmer S.V."/>
            <person name="Selwyn J.D."/>
            <person name="Despard B.A."/>
            <person name="Roesel C.L."/>
        </authorList>
    </citation>
    <scope>NUCLEOTIDE SEQUENCE</scope>
    <source>
        <strain evidence="3">K2</strain>
    </source>
</reference>
<feature type="region of interest" description="Disordered" evidence="2">
    <location>
        <begin position="1"/>
        <end position="43"/>
    </location>
</feature>